<accession>A0A1J1J7F0</accession>
<keyword evidence="1" id="KW-0812">Transmembrane</keyword>
<sequence length="82" mass="9798">MFLWNLNDLEKGSKNAVALTNDEKSIQEYLFRQNMDRYLYVVVFCCLEDFLGLNFYWFIEKRKEKHDDPLNLNSSPVSDVLL</sequence>
<keyword evidence="3" id="KW-1185">Reference proteome</keyword>
<dbReference type="Proteomes" id="UP000183832">
    <property type="component" value="Unassembled WGS sequence"/>
</dbReference>
<evidence type="ECO:0000256" key="1">
    <source>
        <dbReference type="SAM" id="Phobius"/>
    </source>
</evidence>
<protein>
    <submittedName>
        <fullName evidence="2">CLUMA_CG019718, isoform A</fullName>
    </submittedName>
</protein>
<reference evidence="2 3" key="1">
    <citation type="submission" date="2015-04" db="EMBL/GenBank/DDBJ databases">
        <authorList>
            <person name="Syromyatnikov M.Y."/>
            <person name="Popov V.N."/>
        </authorList>
    </citation>
    <scope>NUCLEOTIDE SEQUENCE [LARGE SCALE GENOMIC DNA]</scope>
</reference>
<name>A0A1J1J7F0_9DIPT</name>
<organism evidence="2 3">
    <name type="scientific">Clunio marinus</name>
    <dbReference type="NCBI Taxonomy" id="568069"/>
    <lineage>
        <taxon>Eukaryota</taxon>
        <taxon>Metazoa</taxon>
        <taxon>Ecdysozoa</taxon>
        <taxon>Arthropoda</taxon>
        <taxon>Hexapoda</taxon>
        <taxon>Insecta</taxon>
        <taxon>Pterygota</taxon>
        <taxon>Neoptera</taxon>
        <taxon>Endopterygota</taxon>
        <taxon>Diptera</taxon>
        <taxon>Nematocera</taxon>
        <taxon>Chironomoidea</taxon>
        <taxon>Chironomidae</taxon>
        <taxon>Clunio</taxon>
    </lineage>
</organism>
<feature type="transmembrane region" description="Helical" evidence="1">
    <location>
        <begin position="38"/>
        <end position="59"/>
    </location>
</feature>
<keyword evidence="1" id="KW-1133">Transmembrane helix</keyword>
<proteinExistence type="predicted"/>
<evidence type="ECO:0000313" key="2">
    <source>
        <dbReference type="EMBL" id="CRL06825.1"/>
    </source>
</evidence>
<evidence type="ECO:0000313" key="3">
    <source>
        <dbReference type="Proteomes" id="UP000183832"/>
    </source>
</evidence>
<gene>
    <name evidence="2" type="ORF">CLUMA_CG019718</name>
</gene>
<keyword evidence="1" id="KW-0472">Membrane</keyword>
<dbReference type="EMBL" id="CVRI01000067">
    <property type="protein sequence ID" value="CRL06825.1"/>
    <property type="molecule type" value="Genomic_DNA"/>
</dbReference>
<dbReference type="AlphaFoldDB" id="A0A1J1J7F0"/>